<gene>
    <name evidence="1" type="ORF">HNR65_001044</name>
</gene>
<dbReference type="EMBL" id="JACDUS010000002">
    <property type="protein sequence ID" value="MBA2880726.1"/>
    <property type="molecule type" value="Genomic_DNA"/>
</dbReference>
<sequence length="61" mass="7031">MIIIRDIFDFDIGHLAKSPCRECQHRQNLPDCSEQCEMLDNIQTILARAISCTGRHPFLES</sequence>
<dbReference type="RefSeq" id="WP_181550386.1">
    <property type="nucleotide sequence ID" value="NZ_JACDUS010000002.1"/>
</dbReference>
<evidence type="ECO:0000313" key="2">
    <source>
        <dbReference type="Proteomes" id="UP000525298"/>
    </source>
</evidence>
<name>A0A7W0C7Q9_9BACT</name>
<evidence type="ECO:0000313" key="1">
    <source>
        <dbReference type="EMBL" id="MBA2880726.1"/>
    </source>
</evidence>
<reference evidence="1 2" key="1">
    <citation type="submission" date="2020-07" db="EMBL/GenBank/DDBJ databases">
        <title>Genomic Encyclopedia of Type Strains, Phase IV (KMG-IV): sequencing the most valuable type-strain genomes for metagenomic binning, comparative biology and taxonomic classification.</title>
        <authorList>
            <person name="Goeker M."/>
        </authorList>
    </citation>
    <scope>NUCLEOTIDE SEQUENCE [LARGE SCALE GENOMIC DNA]</scope>
    <source>
        <strain evidence="1 2">DSM 17721</strain>
    </source>
</reference>
<organism evidence="1 2">
    <name type="scientific">Desulfosalsimonas propionicica</name>
    <dbReference type="NCBI Taxonomy" id="332175"/>
    <lineage>
        <taxon>Bacteria</taxon>
        <taxon>Pseudomonadati</taxon>
        <taxon>Thermodesulfobacteriota</taxon>
        <taxon>Desulfobacteria</taxon>
        <taxon>Desulfobacterales</taxon>
        <taxon>Desulfosalsimonadaceae</taxon>
        <taxon>Desulfosalsimonas</taxon>
    </lineage>
</organism>
<keyword evidence="2" id="KW-1185">Reference proteome</keyword>
<protein>
    <submittedName>
        <fullName evidence="1">Uncharacterized protein</fullName>
    </submittedName>
</protein>
<dbReference type="Proteomes" id="UP000525298">
    <property type="component" value="Unassembled WGS sequence"/>
</dbReference>
<accession>A0A7W0C7Q9</accession>
<comment type="caution">
    <text evidence="1">The sequence shown here is derived from an EMBL/GenBank/DDBJ whole genome shotgun (WGS) entry which is preliminary data.</text>
</comment>
<dbReference type="AlphaFoldDB" id="A0A7W0C7Q9"/>
<proteinExistence type="predicted"/>